<dbReference type="GO" id="GO:0005886">
    <property type="term" value="C:plasma membrane"/>
    <property type="evidence" value="ECO:0007669"/>
    <property type="project" value="UniProtKB-SubCell"/>
</dbReference>
<evidence type="ECO:0000256" key="8">
    <source>
        <dbReference type="SAM" id="MobiDB-lite"/>
    </source>
</evidence>
<feature type="transmembrane region" description="Helical" evidence="7">
    <location>
        <begin position="292"/>
        <end position="317"/>
    </location>
</feature>
<gene>
    <name evidence="10" type="ORF">DFJ64_3211</name>
</gene>
<feature type="transmembrane region" description="Helical" evidence="7">
    <location>
        <begin position="127"/>
        <end position="151"/>
    </location>
</feature>
<dbReference type="OrthoDB" id="8906042at2"/>
<evidence type="ECO:0000256" key="1">
    <source>
        <dbReference type="ARBA" id="ARBA00004651"/>
    </source>
</evidence>
<evidence type="ECO:0000313" key="10">
    <source>
        <dbReference type="EMBL" id="REF37755.1"/>
    </source>
</evidence>
<keyword evidence="4 7" id="KW-0812">Transmembrane</keyword>
<dbReference type="CDD" id="cd06261">
    <property type="entry name" value="TM_PBP2"/>
    <property type="match status" value="1"/>
</dbReference>
<dbReference type="InterPro" id="IPR035906">
    <property type="entry name" value="MetI-like_sf"/>
</dbReference>
<feature type="transmembrane region" description="Helical" evidence="7">
    <location>
        <begin position="172"/>
        <end position="195"/>
    </location>
</feature>
<evidence type="ECO:0000256" key="6">
    <source>
        <dbReference type="ARBA" id="ARBA00023136"/>
    </source>
</evidence>
<accession>A0A3D9VF34</accession>
<evidence type="ECO:0000256" key="7">
    <source>
        <dbReference type="RuleBase" id="RU363032"/>
    </source>
</evidence>
<evidence type="ECO:0000256" key="2">
    <source>
        <dbReference type="ARBA" id="ARBA00022448"/>
    </source>
</evidence>
<feature type="region of interest" description="Disordered" evidence="8">
    <location>
        <begin position="1"/>
        <end position="27"/>
    </location>
</feature>
<keyword evidence="3" id="KW-1003">Cell membrane</keyword>
<evidence type="ECO:0000259" key="9">
    <source>
        <dbReference type="PROSITE" id="PS50928"/>
    </source>
</evidence>
<dbReference type="RefSeq" id="WP_115851158.1">
    <property type="nucleotide sequence ID" value="NZ_QTUC01000001.1"/>
</dbReference>
<proteinExistence type="inferred from homology"/>
<reference evidence="10 11" key="1">
    <citation type="submission" date="2018-08" db="EMBL/GenBank/DDBJ databases">
        <title>Sequencing the genomes of 1000 actinobacteria strains.</title>
        <authorList>
            <person name="Klenk H.-P."/>
        </authorList>
    </citation>
    <scope>NUCLEOTIDE SEQUENCE [LARGE SCALE GENOMIC DNA]</scope>
    <source>
        <strain evidence="10 11">DSM 22891</strain>
    </source>
</reference>
<keyword evidence="11" id="KW-1185">Reference proteome</keyword>
<evidence type="ECO:0000256" key="4">
    <source>
        <dbReference type="ARBA" id="ARBA00022692"/>
    </source>
</evidence>
<evidence type="ECO:0000256" key="3">
    <source>
        <dbReference type="ARBA" id="ARBA00022475"/>
    </source>
</evidence>
<comment type="caution">
    <text evidence="10">The sequence shown here is derived from an EMBL/GenBank/DDBJ whole genome shotgun (WGS) entry which is preliminary data.</text>
</comment>
<name>A0A3D9VF34_THECX</name>
<protein>
    <submittedName>
        <fullName evidence="10">Peptide/nickel transport system permease protein</fullName>
    </submittedName>
</protein>
<dbReference type="Gene3D" id="1.10.3720.10">
    <property type="entry name" value="MetI-like"/>
    <property type="match status" value="1"/>
</dbReference>
<dbReference type="InterPro" id="IPR025966">
    <property type="entry name" value="OppC_N"/>
</dbReference>
<evidence type="ECO:0000313" key="11">
    <source>
        <dbReference type="Proteomes" id="UP000256485"/>
    </source>
</evidence>
<comment type="similarity">
    <text evidence="7">Belongs to the binding-protein-dependent transport system permease family.</text>
</comment>
<evidence type="ECO:0000256" key="5">
    <source>
        <dbReference type="ARBA" id="ARBA00022989"/>
    </source>
</evidence>
<dbReference type="PANTHER" id="PTHR43386:SF1">
    <property type="entry name" value="D,D-DIPEPTIDE TRANSPORT SYSTEM PERMEASE PROTEIN DDPC-RELATED"/>
    <property type="match status" value="1"/>
</dbReference>
<feature type="domain" description="ABC transmembrane type-1" evidence="9">
    <location>
        <begin position="123"/>
        <end position="314"/>
    </location>
</feature>
<keyword evidence="6 7" id="KW-0472">Membrane</keyword>
<comment type="subcellular location">
    <subcellularLocation>
        <location evidence="1 7">Cell membrane</location>
        <topology evidence="1 7">Multi-pass membrane protein</topology>
    </subcellularLocation>
</comment>
<feature type="transmembrane region" description="Helical" evidence="7">
    <location>
        <begin position="51"/>
        <end position="72"/>
    </location>
</feature>
<dbReference type="PANTHER" id="PTHR43386">
    <property type="entry name" value="OLIGOPEPTIDE TRANSPORT SYSTEM PERMEASE PROTEIN APPC"/>
    <property type="match status" value="1"/>
</dbReference>
<keyword evidence="2 7" id="KW-0813">Transport</keyword>
<sequence>MTASTTGTPPPTSPDTSPEEPSRLTSTRAVVWQRRRAALARFWRDYRQQRAGVVGLVGLALIVVAALAAPLITDASGLDVTRAPGKRLEPPSWWPWGPGEAGEFFLGTDETGRSVALLTLWGARVSLLVGVTATLLAIGIGTLVGITAGHFGGWVSSVLMRVTDWFIVLPRLVLAIALAALLGPTIVTIVVAIGVTSWAGTARLIRAQTLAVEARPYLERARALGAGHWHQMTRHVLPNVMPLVLASTTLEVASAVLAEATLSFLGLGDPARVSWGGMLSRANASGAVTYGAWWYLLTPGLAILVVVLCFTLCGRALEAVFNPRLRGR</sequence>
<dbReference type="SUPFAM" id="SSF161098">
    <property type="entry name" value="MetI-like"/>
    <property type="match status" value="1"/>
</dbReference>
<dbReference type="Proteomes" id="UP000256485">
    <property type="component" value="Unassembled WGS sequence"/>
</dbReference>
<dbReference type="InterPro" id="IPR050366">
    <property type="entry name" value="BP-dependent_transpt_permease"/>
</dbReference>
<dbReference type="GO" id="GO:0055085">
    <property type="term" value="P:transmembrane transport"/>
    <property type="evidence" value="ECO:0007669"/>
    <property type="project" value="InterPro"/>
</dbReference>
<dbReference type="EMBL" id="QTUC01000001">
    <property type="protein sequence ID" value="REF37755.1"/>
    <property type="molecule type" value="Genomic_DNA"/>
</dbReference>
<dbReference type="PROSITE" id="PS50928">
    <property type="entry name" value="ABC_TM1"/>
    <property type="match status" value="1"/>
</dbReference>
<dbReference type="Pfam" id="PF00528">
    <property type="entry name" value="BPD_transp_1"/>
    <property type="match status" value="1"/>
</dbReference>
<dbReference type="Pfam" id="PF12911">
    <property type="entry name" value="OppC_N"/>
    <property type="match status" value="1"/>
</dbReference>
<dbReference type="InterPro" id="IPR000515">
    <property type="entry name" value="MetI-like"/>
</dbReference>
<keyword evidence="5 7" id="KW-1133">Transmembrane helix</keyword>
<dbReference type="AlphaFoldDB" id="A0A3D9VF34"/>
<organism evidence="10 11">
    <name type="scientific">Thermasporomyces composti</name>
    <dbReference type="NCBI Taxonomy" id="696763"/>
    <lineage>
        <taxon>Bacteria</taxon>
        <taxon>Bacillati</taxon>
        <taxon>Actinomycetota</taxon>
        <taxon>Actinomycetes</taxon>
        <taxon>Propionibacteriales</taxon>
        <taxon>Nocardioidaceae</taxon>
        <taxon>Thermasporomyces</taxon>
    </lineage>
</organism>